<name>A0A1R4FYZ4_9MICO</name>
<protein>
    <recommendedName>
        <fullName evidence="3">DUF4913 domain-containing protein</fullName>
    </recommendedName>
</protein>
<organism evidence="1 2">
    <name type="scientific">Agrococcus casei LMG 22410</name>
    <dbReference type="NCBI Taxonomy" id="1255656"/>
    <lineage>
        <taxon>Bacteria</taxon>
        <taxon>Bacillati</taxon>
        <taxon>Actinomycetota</taxon>
        <taxon>Actinomycetes</taxon>
        <taxon>Micrococcales</taxon>
        <taxon>Microbacteriaceae</taxon>
        <taxon>Agrococcus</taxon>
    </lineage>
</organism>
<proteinExistence type="predicted"/>
<evidence type="ECO:0000313" key="2">
    <source>
        <dbReference type="Proteomes" id="UP000195787"/>
    </source>
</evidence>
<dbReference type="OrthoDB" id="4570343at2"/>
<dbReference type="InterPro" id="IPR032584">
    <property type="entry name" value="DUF4913"/>
</dbReference>
<reference evidence="1 2" key="1">
    <citation type="submission" date="2017-02" db="EMBL/GenBank/DDBJ databases">
        <authorList>
            <person name="Peterson S.W."/>
        </authorList>
    </citation>
    <scope>NUCLEOTIDE SEQUENCE [LARGE SCALE GENOMIC DNA]</scope>
    <source>
        <strain evidence="1 2">LMG 22410</strain>
    </source>
</reference>
<dbReference type="Proteomes" id="UP000195787">
    <property type="component" value="Unassembled WGS sequence"/>
</dbReference>
<sequence>MSELEHDHYDGEEFADDPSEALQLPLTADTPLPDAFVLFVESTLLGSLTGARQSKTVWCVQWRDHPDALHRLVAMWLQWQEVEQSPAMLHDFLRNVVDYHLPYLVGEDQGVLRACGNGHRVHVRLDEAGIKNQ</sequence>
<gene>
    <name evidence="1" type="ORF">CZ674_07560</name>
</gene>
<evidence type="ECO:0000313" key="1">
    <source>
        <dbReference type="EMBL" id="SJM61135.1"/>
    </source>
</evidence>
<dbReference type="EMBL" id="FUHU01000033">
    <property type="protein sequence ID" value="SJM61135.1"/>
    <property type="molecule type" value="Genomic_DNA"/>
</dbReference>
<keyword evidence="2" id="KW-1185">Reference proteome</keyword>
<accession>A0A1R4FYZ4</accession>
<dbReference type="AlphaFoldDB" id="A0A1R4FYZ4"/>
<dbReference type="RefSeq" id="WP_086991947.1">
    <property type="nucleotide sequence ID" value="NZ_FUHU01000033.1"/>
</dbReference>
<dbReference type="GeneID" id="303173074"/>
<dbReference type="Pfam" id="PF16259">
    <property type="entry name" value="DUF4913"/>
    <property type="match status" value="1"/>
</dbReference>
<evidence type="ECO:0008006" key="3">
    <source>
        <dbReference type="Google" id="ProtNLM"/>
    </source>
</evidence>